<dbReference type="Gene3D" id="3.90.580.10">
    <property type="entry name" value="Zinc finger, CHC2-type domain"/>
    <property type="match status" value="1"/>
</dbReference>
<evidence type="ECO:0000256" key="9">
    <source>
        <dbReference type="ARBA" id="ARBA00022842"/>
    </source>
</evidence>
<dbReference type="SMART" id="SM00493">
    <property type="entry name" value="TOPRIM"/>
    <property type="match status" value="1"/>
</dbReference>
<comment type="domain">
    <text evidence="12">Contains an N-terminal zinc-binding domain, a central core domain that contains the primase activity, and a C-terminal DnaB-binding domain.</text>
</comment>
<evidence type="ECO:0000256" key="10">
    <source>
        <dbReference type="ARBA" id="ARBA00023125"/>
    </source>
</evidence>
<dbReference type="Pfam" id="PF08275">
    <property type="entry name" value="DNAG_N"/>
    <property type="match status" value="1"/>
</dbReference>
<evidence type="ECO:0000256" key="2">
    <source>
        <dbReference type="ARBA" id="ARBA00022515"/>
    </source>
</evidence>
<dbReference type="InterPro" id="IPR016136">
    <property type="entry name" value="DNA_helicase_N/primase_C"/>
</dbReference>
<dbReference type="Gene3D" id="3.40.1360.10">
    <property type="match status" value="1"/>
</dbReference>
<keyword evidence="9" id="KW-0460">Magnesium</keyword>
<evidence type="ECO:0000256" key="1">
    <source>
        <dbReference type="ARBA" id="ARBA00022478"/>
    </source>
</evidence>
<comment type="cofactor">
    <cofactor evidence="12">
        <name>Zn(2+)</name>
        <dbReference type="ChEBI" id="CHEBI:29105"/>
    </cofactor>
    <text evidence="12">Binds 1 zinc ion per monomer.</text>
</comment>
<dbReference type="CDD" id="cd03364">
    <property type="entry name" value="TOPRIM_DnaG_primases"/>
    <property type="match status" value="1"/>
</dbReference>
<keyword evidence="4 12" id="KW-0548">Nucleotidyltransferase</keyword>
<comment type="subunit">
    <text evidence="12">Monomer. Interacts with DnaB.</text>
</comment>
<dbReference type="InterPro" id="IPR034151">
    <property type="entry name" value="TOPRIM_DnaG_bac"/>
</dbReference>
<keyword evidence="1 12" id="KW-0240">DNA-directed RNA polymerase</keyword>
<name>A0ABM7MVP8_ERWRD</name>
<keyword evidence="11 12" id="KW-0804">Transcription</keyword>
<evidence type="ECO:0000256" key="5">
    <source>
        <dbReference type="ARBA" id="ARBA00022705"/>
    </source>
</evidence>
<dbReference type="PANTHER" id="PTHR30313">
    <property type="entry name" value="DNA PRIMASE"/>
    <property type="match status" value="1"/>
</dbReference>
<feature type="zinc finger region" description="CHC2-type" evidence="12">
    <location>
        <begin position="40"/>
        <end position="64"/>
    </location>
</feature>
<dbReference type="EC" id="2.7.7.101" evidence="12"/>
<dbReference type="PROSITE" id="PS50880">
    <property type="entry name" value="TOPRIM"/>
    <property type="match status" value="1"/>
</dbReference>
<dbReference type="NCBIfam" id="TIGR01391">
    <property type="entry name" value="dnaG"/>
    <property type="match status" value="1"/>
</dbReference>
<dbReference type="InterPro" id="IPR036977">
    <property type="entry name" value="DNA_primase_Znf_CHC2"/>
</dbReference>
<keyword evidence="2 12" id="KW-0639">Primosome</keyword>
<keyword evidence="7 12" id="KW-0863">Zinc-finger</keyword>
<evidence type="ECO:0000256" key="7">
    <source>
        <dbReference type="ARBA" id="ARBA00022771"/>
    </source>
</evidence>
<dbReference type="Pfam" id="PF08278">
    <property type="entry name" value="DnaG_DnaB_bind"/>
    <property type="match status" value="1"/>
</dbReference>
<gene>
    <name evidence="12 14" type="primary">dnaG</name>
    <name evidence="14" type="ORF">ERHA53_06220</name>
</gene>
<dbReference type="Gene3D" id="3.90.980.10">
    <property type="entry name" value="DNA primase, catalytic core, N-terminal domain"/>
    <property type="match status" value="1"/>
</dbReference>
<dbReference type="InterPro" id="IPR013173">
    <property type="entry name" value="DNA_primase_DnaG_DnaB-bd_dom"/>
</dbReference>
<keyword evidence="6 12" id="KW-0479">Metal-binding</keyword>
<dbReference type="Pfam" id="PF13155">
    <property type="entry name" value="Toprim_2"/>
    <property type="match status" value="1"/>
</dbReference>
<dbReference type="InterPro" id="IPR030846">
    <property type="entry name" value="DnaG_bac"/>
</dbReference>
<dbReference type="InterPro" id="IPR006171">
    <property type="entry name" value="TOPRIM_dom"/>
</dbReference>
<dbReference type="Gene3D" id="1.20.50.20">
    <property type="entry name" value="DnaG, RNA polymerase domain, helical bundle"/>
    <property type="match status" value="1"/>
</dbReference>
<evidence type="ECO:0000259" key="13">
    <source>
        <dbReference type="PROSITE" id="PS50880"/>
    </source>
</evidence>
<evidence type="ECO:0000256" key="8">
    <source>
        <dbReference type="ARBA" id="ARBA00022833"/>
    </source>
</evidence>
<dbReference type="Pfam" id="PF01807">
    <property type="entry name" value="Zn_ribbon_DnaG"/>
    <property type="match status" value="1"/>
</dbReference>
<dbReference type="SMART" id="SM00400">
    <property type="entry name" value="ZnF_CHCC"/>
    <property type="match status" value="1"/>
</dbReference>
<comment type="function">
    <text evidence="12">RNA polymerase that catalyzes the synthesis of short RNA molecules used as primers for DNA polymerase during DNA replication.</text>
</comment>
<dbReference type="SUPFAM" id="SSF117023">
    <property type="entry name" value="DNA primase DnaG, C-terminal domain"/>
    <property type="match status" value="1"/>
</dbReference>
<evidence type="ECO:0000256" key="4">
    <source>
        <dbReference type="ARBA" id="ARBA00022695"/>
    </source>
</evidence>
<protein>
    <recommendedName>
        <fullName evidence="12">DNA primase</fullName>
        <ecNumber evidence="12">2.7.7.101</ecNumber>
    </recommendedName>
</protein>
<evidence type="ECO:0000256" key="11">
    <source>
        <dbReference type="ARBA" id="ARBA00023163"/>
    </source>
</evidence>
<dbReference type="SUPFAM" id="SSF57783">
    <property type="entry name" value="Zinc beta-ribbon"/>
    <property type="match status" value="1"/>
</dbReference>
<organism evidence="14 15">
    <name type="scientific">Erwinia rhapontici</name>
    <name type="common">Pectobacterium rhapontici</name>
    <dbReference type="NCBI Taxonomy" id="55212"/>
    <lineage>
        <taxon>Bacteria</taxon>
        <taxon>Pseudomonadati</taxon>
        <taxon>Pseudomonadota</taxon>
        <taxon>Gammaproteobacteria</taxon>
        <taxon>Enterobacterales</taxon>
        <taxon>Erwiniaceae</taxon>
        <taxon>Erwinia</taxon>
    </lineage>
</organism>
<dbReference type="InterPro" id="IPR050219">
    <property type="entry name" value="DnaG_primase"/>
</dbReference>
<dbReference type="InterPro" id="IPR037068">
    <property type="entry name" value="DNA_primase_core_N_sf"/>
</dbReference>
<keyword evidence="5 12" id="KW-0235">DNA replication</keyword>
<dbReference type="Proteomes" id="UP000677515">
    <property type="component" value="Chromosome"/>
</dbReference>
<keyword evidence="3 12" id="KW-0808">Transferase</keyword>
<dbReference type="InterPro" id="IPR019475">
    <property type="entry name" value="DNA_primase_DnaB-bd"/>
</dbReference>
<evidence type="ECO:0000313" key="15">
    <source>
        <dbReference type="Proteomes" id="UP000677515"/>
    </source>
</evidence>
<sequence>MAGRIPRVFINDLLARTDIVDLIDARVKLKKQGKNYHACCPFHNEKTPSFTVNGEKQFYHCFGCGAHGNAVDFLMNYDRLEFVESIEELATLYGLEVPYESGSGPTQLERHQRQSLYQLMTGLSDFYRQSLTQNASAGARDYLAQRGLSDDVIKHFSIGFAPAGWDNALKRFGRNPDDKQSLIDAGMLVTNDQGRSYDRFRERVMFPIHDKRGRVIGFGGRVLGDGMPKYLNSPETDIFHKGRQLYGLFEALKNHPEPSKLLVVEGYMDVVALAQFGVDYAVASLGTSTTAEHIQLLFRSTDTVICCYDGDRAGREAAWRALETALPYMNDGRQLRFMFLPDGEDPDTLVRKEGKEAFETRMEQAMPLSSFLFDTLMPQVDLRSPDGRAQLSTLALPLISQVPGETLRIYLRQELGNKLGILDDSQLEKLLPKQAENAKPVPQPQLKRTTMRILIGLLIQNPQLAIMVPSLDGLEQSEIPGFPLFVELVSTCVAQPGLTTGQLLELYRGTKFSQSLETLATWNHMIVDDEVDTMFKDALASMYDDALERRLEELIARDRTHVLNAEERREFWTLSQALKKQ</sequence>
<dbReference type="InterPro" id="IPR002694">
    <property type="entry name" value="Znf_CHC2"/>
</dbReference>
<dbReference type="RefSeq" id="WP_133843880.1">
    <property type="nucleotide sequence ID" value="NZ_AP024329.1"/>
</dbReference>
<evidence type="ECO:0000256" key="12">
    <source>
        <dbReference type="HAMAP-Rule" id="MF_00974"/>
    </source>
</evidence>
<keyword evidence="8 12" id="KW-0862">Zinc</keyword>
<reference evidence="14 15" key="1">
    <citation type="submission" date="2021-01" db="EMBL/GenBank/DDBJ databases">
        <title>Complete genome sequence of Erwinia rhapontici MAFF 311153.</title>
        <authorList>
            <person name="Morohoshi T."/>
            <person name="Someya N."/>
        </authorList>
    </citation>
    <scope>NUCLEOTIDE SEQUENCE [LARGE SCALE GENOMIC DNA]</scope>
    <source>
        <strain evidence="14 15">MAFF 311153</strain>
    </source>
</reference>
<dbReference type="SMART" id="SM00766">
    <property type="entry name" value="DnaG_DnaB_bind"/>
    <property type="match status" value="1"/>
</dbReference>
<evidence type="ECO:0000256" key="3">
    <source>
        <dbReference type="ARBA" id="ARBA00022679"/>
    </source>
</evidence>
<dbReference type="PANTHER" id="PTHR30313:SF2">
    <property type="entry name" value="DNA PRIMASE"/>
    <property type="match status" value="1"/>
</dbReference>
<proteinExistence type="inferred from homology"/>
<dbReference type="EMBL" id="AP024329">
    <property type="protein sequence ID" value="BCQ33279.1"/>
    <property type="molecule type" value="Genomic_DNA"/>
</dbReference>
<comment type="catalytic activity">
    <reaction evidence="12">
        <text>ssDNA + n NTP = ssDNA/pppN(pN)n-1 hybrid + (n-1) diphosphate.</text>
        <dbReference type="EC" id="2.7.7.101"/>
    </reaction>
</comment>
<dbReference type="Pfam" id="PF10410">
    <property type="entry name" value="DnaB_bind"/>
    <property type="match status" value="1"/>
</dbReference>
<comment type="similarity">
    <text evidence="12">Belongs to the DnaG primase family.</text>
</comment>
<evidence type="ECO:0000256" key="6">
    <source>
        <dbReference type="ARBA" id="ARBA00022723"/>
    </source>
</evidence>
<dbReference type="Gene3D" id="1.10.860.10">
    <property type="entry name" value="DNAb Helicase, Chain A"/>
    <property type="match status" value="1"/>
</dbReference>
<dbReference type="HAMAP" id="MF_00974">
    <property type="entry name" value="DNA_primase_DnaG"/>
    <property type="match status" value="1"/>
</dbReference>
<accession>A0ABM7MVP8</accession>
<evidence type="ECO:0000313" key="14">
    <source>
        <dbReference type="EMBL" id="BCQ33279.1"/>
    </source>
</evidence>
<dbReference type="InterPro" id="IPR006295">
    <property type="entry name" value="DNA_primase_DnaG"/>
</dbReference>
<keyword evidence="15" id="KW-1185">Reference proteome</keyword>
<keyword evidence="10 12" id="KW-0238">DNA-binding</keyword>
<feature type="domain" description="Toprim" evidence="13">
    <location>
        <begin position="259"/>
        <end position="341"/>
    </location>
</feature>
<dbReference type="SUPFAM" id="SSF56731">
    <property type="entry name" value="DNA primase core"/>
    <property type="match status" value="1"/>
</dbReference>
<dbReference type="InterPro" id="IPR013264">
    <property type="entry name" value="DNAG_N"/>
</dbReference>